<gene>
    <name evidence="7" type="primary">LRK10_185</name>
    <name evidence="7" type="ORF">CK203_100712</name>
</gene>
<dbReference type="GO" id="GO:0004713">
    <property type="term" value="F:protein tyrosine kinase activity"/>
    <property type="evidence" value="ECO:0007669"/>
    <property type="project" value="InterPro"/>
</dbReference>
<dbReference type="EMBL" id="QGNW01000888">
    <property type="protein sequence ID" value="RVW59524.1"/>
    <property type="molecule type" value="Genomic_DNA"/>
</dbReference>
<evidence type="ECO:0000313" key="8">
    <source>
        <dbReference type="Proteomes" id="UP000288805"/>
    </source>
</evidence>
<dbReference type="Proteomes" id="UP000288805">
    <property type="component" value="Unassembled WGS sequence"/>
</dbReference>
<keyword evidence="3" id="KW-0732">Signal</keyword>
<dbReference type="AlphaFoldDB" id="A0A438FHQ9"/>
<accession>A0A438FHQ9</accession>
<sequence>MDKFLNDKEREKSIRFTSQQLRIAIDNFSILLGSGGFRAVYKGVFPNGTIVAVKILSGTSDERIEEQFMAEVSAIGRIHHLNLLWLHGFCFESSLRALVYEYMANDSLDIIPENVRLESDFRVEEQISIGLRCEMTVTPLEWEMGVTKVADFALARLCNREDNHITMGLGVTTSWRSVKQSYITESTMEVEYIVAFEAVKEVV</sequence>
<comment type="subcellular location">
    <subcellularLocation>
        <location evidence="1">Membrane</location>
        <topology evidence="1">Single-pass membrane protein</topology>
    </subcellularLocation>
</comment>
<dbReference type="PANTHER" id="PTHR47974">
    <property type="entry name" value="OS07G0415500 PROTEIN"/>
    <property type="match status" value="1"/>
</dbReference>
<evidence type="ECO:0000256" key="2">
    <source>
        <dbReference type="ARBA" id="ARBA00022692"/>
    </source>
</evidence>
<protein>
    <submittedName>
        <fullName evidence="7">Rust resistance kinase Lr10</fullName>
    </submittedName>
</protein>
<dbReference type="GO" id="GO:0016020">
    <property type="term" value="C:membrane"/>
    <property type="evidence" value="ECO:0007669"/>
    <property type="project" value="UniProtKB-SubCell"/>
</dbReference>
<evidence type="ECO:0000259" key="6">
    <source>
        <dbReference type="PROSITE" id="PS50011"/>
    </source>
</evidence>
<evidence type="ECO:0000313" key="7">
    <source>
        <dbReference type="EMBL" id="RVW59524.1"/>
    </source>
</evidence>
<dbReference type="InterPro" id="IPR011009">
    <property type="entry name" value="Kinase-like_dom_sf"/>
</dbReference>
<dbReference type="GO" id="GO:0005524">
    <property type="term" value="F:ATP binding"/>
    <property type="evidence" value="ECO:0007669"/>
    <property type="project" value="InterPro"/>
</dbReference>
<evidence type="ECO:0000256" key="5">
    <source>
        <dbReference type="ARBA" id="ARBA00023136"/>
    </source>
</evidence>
<evidence type="ECO:0000256" key="4">
    <source>
        <dbReference type="ARBA" id="ARBA00022989"/>
    </source>
</evidence>
<feature type="domain" description="Protein kinase" evidence="6">
    <location>
        <begin position="26"/>
        <end position="203"/>
    </location>
</feature>
<dbReference type="InterPro" id="IPR000719">
    <property type="entry name" value="Prot_kinase_dom"/>
</dbReference>
<dbReference type="Gene3D" id="3.30.200.20">
    <property type="entry name" value="Phosphorylase Kinase, domain 1"/>
    <property type="match status" value="1"/>
</dbReference>
<dbReference type="Pfam" id="PF07714">
    <property type="entry name" value="PK_Tyr_Ser-Thr"/>
    <property type="match status" value="1"/>
</dbReference>
<dbReference type="SMART" id="SM00219">
    <property type="entry name" value="TyrKc"/>
    <property type="match status" value="1"/>
</dbReference>
<organism evidence="7 8">
    <name type="scientific">Vitis vinifera</name>
    <name type="common">Grape</name>
    <dbReference type="NCBI Taxonomy" id="29760"/>
    <lineage>
        <taxon>Eukaryota</taxon>
        <taxon>Viridiplantae</taxon>
        <taxon>Streptophyta</taxon>
        <taxon>Embryophyta</taxon>
        <taxon>Tracheophyta</taxon>
        <taxon>Spermatophyta</taxon>
        <taxon>Magnoliopsida</taxon>
        <taxon>eudicotyledons</taxon>
        <taxon>Gunneridae</taxon>
        <taxon>Pentapetalae</taxon>
        <taxon>rosids</taxon>
        <taxon>Vitales</taxon>
        <taxon>Vitaceae</taxon>
        <taxon>Viteae</taxon>
        <taxon>Vitis</taxon>
    </lineage>
</organism>
<keyword evidence="7" id="KW-0808">Transferase</keyword>
<keyword evidence="7" id="KW-0418">Kinase</keyword>
<evidence type="ECO:0000256" key="1">
    <source>
        <dbReference type="ARBA" id="ARBA00004167"/>
    </source>
</evidence>
<keyword evidence="5" id="KW-0472">Membrane</keyword>
<evidence type="ECO:0000256" key="3">
    <source>
        <dbReference type="ARBA" id="ARBA00022729"/>
    </source>
</evidence>
<dbReference type="InterPro" id="IPR001245">
    <property type="entry name" value="Ser-Thr/Tyr_kinase_cat_dom"/>
</dbReference>
<keyword evidence="4" id="KW-1133">Transmembrane helix</keyword>
<dbReference type="PANTHER" id="PTHR47974:SF9">
    <property type="entry name" value="RECEPTOR-LIKE SERINE_THREONINE-PROTEIN KINASE"/>
    <property type="match status" value="1"/>
</dbReference>
<dbReference type="SUPFAM" id="SSF56112">
    <property type="entry name" value="Protein kinase-like (PK-like)"/>
    <property type="match status" value="1"/>
</dbReference>
<keyword evidence="2" id="KW-0812">Transmembrane</keyword>
<proteinExistence type="predicted"/>
<dbReference type="InterPro" id="IPR020635">
    <property type="entry name" value="Tyr_kinase_cat_dom"/>
</dbReference>
<reference evidence="7 8" key="1">
    <citation type="journal article" date="2018" name="PLoS Genet.">
        <title>Population sequencing reveals clonal diversity and ancestral inbreeding in the grapevine cultivar Chardonnay.</title>
        <authorList>
            <person name="Roach M.J."/>
            <person name="Johnson D.L."/>
            <person name="Bohlmann J."/>
            <person name="van Vuuren H.J."/>
            <person name="Jones S.J."/>
            <person name="Pretorius I.S."/>
            <person name="Schmidt S.A."/>
            <person name="Borneman A.R."/>
        </authorList>
    </citation>
    <scope>NUCLEOTIDE SEQUENCE [LARGE SCALE GENOMIC DNA]</scope>
    <source>
        <strain evidence="8">cv. Chardonnay</strain>
        <tissue evidence="7">Leaf</tissue>
    </source>
</reference>
<comment type="caution">
    <text evidence="7">The sequence shown here is derived from an EMBL/GenBank/DDBJ whole genome shotgun (WGS) entry which is preliminary data.</text>
</comment>
<name>A0A438FHQ9_VITVI</name>
<dbReference type="PROSITE" id="PS50011">
    <property type="entry name" value="PROTEIN_KINASE_DOM"/>
    <property type="match status" value="1"/>
</dbReference>